<keyword evidence="2" id="KW-0614">Plasmid</keyword>
<accession>A0A8D3WQ48</accession>
<evidence type="ECO:0000256" key="1">
    <source>
        <dbReference type="SAM" id="MobiDB-lite"/>
    </source>
</evidence>
<proteinExistence type="predicted"/>
<evidence type="ECO:0000313" key="2">
    <source>
        <dbReference type="EMBL" id="ADW07983.1"/>
    </source>
</evidence>
<geneLocation type="plasmid" evidence="2 3">
    <name>pSFLA02</name>
</geneLocation>
<feature type="compositionally biased region" description="Gly residues" evidence="1">
    <location>
        <begin position="7"/>
        <end position="24"/>
    </location>
</feature>
<name>A0A8D3WQ48_STRFA</name>
<dbReference type="OrthoDB" id="4331735at2"/>
<dbReference type="AlphaFoldDB" id="A0A8D3WQ48"/>
<protein>
    <submittedName>
        <fullName evidence="2">Uncharacterized protein</fullName>
    </submittedName>
</protein>
<dbReference type="EMBL" id="CP002477">
    <property type="protein sequence ID" value="ADW07983.1"/>
    <property type="molecule type" value="Genomic_DNA"/>
</dbReference>
<feature type="compositionally biased region" description="Basic and acidic residues" evidence="1">
    <location>
        <begin position="44"/>
        <end position="54"/>
    </location>
</feature>
<feature type="region of interest" description="Disordered" evidence="1">
    <location>
        <begin position="1"/>
        <end position="61"/>
    </location>
</feature>
<sequence length="126" mass="13099">MAWDESSGGGTPAGPLVPGGGGLFGSSPAEKNAAANDIETELEPDTKKFSDGAKESTNTAARTLNGWETASGLKKVVGTWDQQVRVLMGRLAAEKASLRNTSGLFFQNDLGTGSELRGVRSSLDEL</sequence>
<organism evidence="2 3">
    <name type="scientific">Streptomyces pratensis (strain ATCC 33331 / IAF-45CD)</name>
    <dbReference type="NCBI Taxonomy" id="591167"/>
    <lineage>
        <taxon>Bacteria</taxon>
        <taxon>Bacillati</taxon>
        <taxon>Actinomycetota</taxon>
        <taxon>Actinomycetes</taxon>
        <taxon>Kitasatosporales</taxon>
        <taxon>Streptomycetaceae</taxon>
        <taxon>Streptomyces</taxon>
    </lineage>
</organism>
<dbReference type="KEGG" id="sfa:Sfla_6686"/>
<dbReference type="Proteomes" id="UP000002066">
    <property type="component" value="Plasmid pSFLA02"/>
</dbReference>
<reference evidence="2 3" key="1">
    <citation type="submission" date="2011-01" db="EMBL/GenBank/DDBJ databases">
        <title>Complete sequence of plasmid2 of Streptomyces flavogriseus ATCC 33331.</title>
        <authorList>
            <consortium name="US DOE Joint Genome Institute"/>
            <person name="Lucas S."/>
            <person name="Copeland A."/>
            <person name="Lapidus A."/>
            <person name="Cheng J.-F."/>
            <person name="Goodwin L."/>
            <person name="Pitluck S."/>
            <person name="Davenport K."/>
            <person name="Detter J.C."/>
            <person name="Han C."/>
            <person name="Tapia R."/>
            <person name="Land M."/>
            <person name="Hauser L."/>
            <person name="Kyrpides N."/>
            <person name="Ivanova N."/>
            <person name="Ovchinnikova G."/>
            <person name="Pagani I."/>
            <person name="Brumm P."/>
            <person name="Mead D."/>
            <person name="Woyke T."/>
        </authorList>
    </citation>
    <scope>NUCLEOTIDE SEQUENCE [LARGE SCALE GENOMIC DNA]</scope>
    <source>
        <strain evidence="3">ATCC 33331 / IAF-45CD</strain>
        <plasmid evidence="2 3">pSFLA02</plasmid>
    </source>
</reference>
<evidence type="ECO:0000313" key="3">
    <source>
        <dbReference type="Proteomes" id="UP000002066"/>
    </source>
</evidence>
<gene>
    <name evidence="2" type="ORF">Sfla_6686</name>
</gene>